<comment type="caution">
    <text evidence="2">The sequence shown here is derived from an EMBL/GenBank/DDBJ whole genome shotgun (WGS) entry which is preliminary data.</text>
</comment>
<keyword evidence="1" id="KW-0472">Membrane</keyword>
<protein>
    <submittedName>
        <fullName evidence="2">BPSS1780 family membrane protein</fullName>
    </submittedName>
</protein>
<evidence type="ECO:0000256" key="1">
    <source>
        <dbReference type="SAM" id="Phobius"/>
    </source>
</evidence>
<dbReference type="EMBL" id="JBHSBU010000001">
    <property type="protein sequence ID" value="MFC4160371.1"/>
    <property type="molecule type" value="Genomic_DNA"/>
</dbReference>
<name>A0ABV8MSR3_9NEIS</name>
<keyword evidence="1" id="KW-1133">Transmembrane helix</keyword>
<feature type="transmembrane region" description="Helical" evidence="1">
    <location>
        <begin position="207"/>
        <end position="235"/>
    </location>
</feature>
<evidence type="ECO:0000313" key="3">
    <source>
        <dbReference type="Proteomes" id="UP001595791"/>
    </source>
</evidence>
<reference evidence="3" key="1">
    <citation type="journal article" date="2019" name="Int. J. Syst. Evol. Microbiol.">
        <title>The Global Catalogue of Microorganisms (GCM) 10K type strain sequencing project: providing services to taxonomists for standard genome sequencing and annotation.</title>
        <authorList>
            <consortium name="The Broad Institute Genomics Platform"/>
            <consortium name="The Broad Institute Genome Sequencing Center for Infectious Disease"/>
            <person name="Wu L."/>
            <person name="Ma J."/>
        </authorList>
    </citation>
    <scope>NUCLEOTIDE SEQUENCE [LARGE SCALE GENOMIC DNA]</scope>
    <source>
        <strain evidence="3">LMG 29894</strain>
    </source>
</reference>
<evidence type="ECO:0000313" key="2">
    <source>
        <dbReference type="EMBL" id="MFC4160371.1"/>
    </source>
</evidence>
<feature type="transmembrane region" description="Helical" evidence="1">
    <location>
        <begin position="97"/>
        <end position="122"/>
    </location>
</feature>
<keyword evidence="3" id="KW-1185">Reference proteome</keyword>
<proteinExistence type="predicted"/>
<organism evidence="2 3">
    <name type="scientific">Chitinimonas lacunae</name>
    <dbReference type="NCBI Taxonomy" id="1963018"/>
    <lineage>
        <taxon>Bacteria</taxon>
        <taxon>Pseudomonadati</taxon>
        <taxon>Pseudomonadota</taxon>
        <taxon>Betaproteobacteria</taxon>
        <taxon>Neisseriales</taxon>
        <taxon>Chitinibacteraceae</taxon>
        <taxon>Chitinimonas</taxon>
    </lineage>
</organism>
<dbReference type="RefSeq" id="WP_378165121.1">
    <property type="nucleotide sequence ID" value="NZ_JBHSBU010000001.1"/>
</dbReference>
<dbReference type="InterPro" id="IPR047798">
    <property type="entry name" value="BPSS1780-like"/>
</dbReference>
<sequence length="257" mass="28427">MSAPLPAYRVLPPERGYEWLVQGFRLFQRQPMLWIVMVLVWGFLAVVVMFVPVVSIASPLLMPLMLAGLMVGSAHLAHGRPMEFGHLFTGFHKPIPLLMAGLPLVLTQIVIGLLLAGVLLTFLGGWLFSSDFQLLLAGKRDIVEVLYEIGFASLYTLLMTTLVGTLLYMVVWFGLCLAPALIILGRLEPGVAVKASFRAVFANWLPWTIYGIASLLLVLLSLLTLGLGLLVLYPVTFASFYAAYRDIFPELPEYLES</sequence>
<dbReference type="NCBIfam" id="NF041043">
    <property type="entry name" value="BPSS1780_fam"/>
    <property type="match status" value="1"/>
</dbReference>
<feature type="transmembrane region" description="Helical" evidence="1">
    <location>
        <begin position="32"/>
        <end position="54"/>
    </location>
</feature>
<keyword evidence="1" id="KW-0812">Transmembrane</keyword>
<accession>A0ABV8MSR3</accession>
<gene>
    <name evidence="2" type="ORF">ACFOW7_13585</name>
</gene>
<dbReference type="Proteomes" id="UP001595791">
    <property type="component" value="Unassembled WGS sequence"/>
</dbReference>